<accession>A0A7C9VB88</accession>
<keyword evidence="2" id="KW-1185">Reference proteome</keyword>
<dbReference type="Proteomes" id="UP000481252">
    <property type="component" value="Unassembled WGS sequence"/>
</dbReference>
<sequence length="108" mass="12159">MLTQPGTTRPEYFHRYRLTPWAIKESYGITLTAPDGKPVDLITPDGRGFVRSNLERASGGTIRAQVERLFNMTPGLSHRSIARKLGCDHKTVAYHVKRLAMPRLLKVA</sequence>
<dbReference type="AlphaFoldDB" id="A0A7C9VB88"/>
<gene>
    <name evidence="1" type="ORF">G6N74_04265</name>
</gene>
<protein>
    <submittedName>
        <fullName evidence="1">Helix-turn-helix domain-containing protein</fullName>
    </submittedName>
</protein>
<dbReference type="Gene3D" id="1.10.10.60">
    <property type="entry name" value="Homeodomain-like"/>
    <property type="match status" value="1"/>
</dbReference>
<name>A0A7C9VB88_9HYPH</name>
<evidence type="ECO:0000313" key="2">
    <source>
        <dbReference type="Proteomes" id="UP000481252"/>
    </source>
</evidence>
<reference evidence="1 2" key="1">
    <citation type="submission" date="2020-02" db="EMBL/GenBank/DDBJ databases">
        <title>Genome sequence of the type strain CGMCC 1.15528 of Mesorhizobium zhangyense.</title>
        <authorList>
            <person name="Gao J."/>
            <person name="Sun J."/>
        </authorList>
    </citation>
    <scope>NUCLEOTIDE SEQUENCE [LARGE SCALE GENOMIC DNA]</scope>
    <source>
        <strain evidence="1 2">CGMCC 1.15528</strain>
    </source>
</reference>
<comment type="caution">
    <text evidence="1">The sequence shown here is derived from an EMBL/GenBank/DDBJ whole genome shotgun (WGS) entry which is preliminary data.</text>
</comment>
<proteinExistence type="predicted"/>
<evidence type="ECO:0000313" key="1">
    <source>
        <dbReference type="EMBL" id="NGN40268.1"/>
    </source>
</evidence>
<dbReference type="EMBL" id="JAAKZG010000002">
    <property type="protein sequence ID" value="NGN40268.1"/>
    <property type="molecule type" value="Genomic_DNA"/>
</dbReference>
<dbReference type="RefSeq" id="WP_165114759.1">
    <property type="nucleotide sequence ID" value="NZ_JAAKZG010000002.1"/>
</dbReference>
<organism evidence="1 2">
    <name type="scientific">Mesorhizobium zhangyense</name>
    <dbReference type="NCBI Taxonomy" id="1776730"/>
    <lineage>
        <taxon>Bacteria</taxon>
        <taxon>Pseudomonadati</taxon>
        <taxon>Pseudomonadota</taxon>
        <taxon>Alphaproteobacteria</taxon>
        <taxon>Hyphomicrobiales</taxon>
        <taxon>Phyllobacteriaceae</taxon>
        <taxon>Mesorhizobium</taxon>
    </lineage>
</organism>